<evidence type="ECO:0000256" key="1">
    <source>
        <dbReference type="ARBA" id="ARBA00044755"/>
    </source>
</evidence>
<dbReference type="EMBL" id="JAHZIJ010000016">
    <property type="protein sequence ID" value="MBW7476751.1"/>
    <property type="molecule type" value="Genomic_DNA"/>
</dbReference>
<dbReference type="InterPro" id="IPR007607">
    <property type="entry name" value="BacA/B"/>
</dbReference>
<dbReference type="PANTHER" id="PTHR35024">
    <property type="entry name" value="HYPOTHETICAL CYTOSOLIC PROTEIN"/>
    <property type="match status" value="1"/>
</dbReference>
<keyword evidence="4" id="KW-1185">Reference proteome</keyword>
<gene>
    <name evidence="3" type="ORF">K0T92_18695</name>
</gene>
<proteinExistence type="inferred from homology"/>
<feature type="compositionally biased region" description="Basic and acidic residues" evidence="2">
    <location>
        <begin position="134"/>
        <end position="144"/>
    </location>
</feature>
<comment type="similarity">
    <text evidence="1">Belongs to the bactofilin family.</text>
</comment>
<name>A0ABS7DAX5_9BACL</name>
<dbReference type="Pfam" id="PF04519">
    <property type="entry name" value="Bactofilin"/>
    <property type="match status" value="1"/>
</dbReference>
<reference evidence="3 4" key="1">
    <citation type="submission" date="2021-07" db="EMBL/GenBank/DDBJ databases">
        <title>Paenibacillus radiodurans sp. nov., isolated from the southeastern edge of Tengger Desert.</title>
        <authorList>
            <person name="Zhang G."/>
        </authorList>
    </citation>
    <scope>NUCLEOTIDE SEQUENCE [LARGE SCALE GENOMIC DNA]</scope>
    <source>
        <strain evidence="3 4">DT7-4</strain>
    </source>
</reference>
<dbReference type="Proteomes" id="UP000812277">
    <property type="component" value="Unassembled WGS sequence"/>
</dbReference>
<feature type="region of interest" description="Disordered" evidence="2">
    <location>
        <begin position="113"/>
        <end position="144"/>
    </location>
</feature>
<protein>
    <submittedName>
        <fullName evidence="3">Polymer-forming cytoskeletal protein</fullName>
    </submittedName>
</protein>
<evidence type="ECO:0000313" key="4">
    <source>
        <dbReference type="Proteomes" id="UP000812277"/>
    </source>
</evidence>
<accession>A0ABS7DAX5</accession>
<evidence type="ECO:0000313" key="3">
    <source>
        <dbReference type="EMBL" id="MBW7476751.1"/>
    </source>
</evidence>
<comment type="caution">
    <text evidence="3">The sequence shown here is derived from an EMBL/GenBank/DDBJ whole genome shotgun (WGS) entry which is preliminary data.</text>
</comment>
<evidence type="ECO:0000256" key="2">
    <source>
        <dbReference type="SAM" id="MobiDB-lite"/>
    </source>
</evidence>
<dbReference type="PANTHER" id="PTHR35024:SF4">
    <property type="entry name" value="POLYMER-FORMING CYTOSKELETAL PROTEIN"/>
    <property type="match status" value="1"/>
</dbReference>
<organism evidence="3 4">
    <name type="scientific">Paenibacillus oenotherae</name>
    <dbReference type="NCBI Taxonomy" id="1435645"/>
    <lineage>
        <taxon>Bacteria</taxon>
        <taxon>Bacillati</taxon>
        <taxon>Bacillota</taxon>
        <taxon>Bacilli</taxon>
        <taxon>Bacillales</taxon>
        <taxon>Paenibacillaceae</taxon>
        <taxon>Paenibacillus</taxon>
    </lineage>
</organism>
<sequence>MFKDNKRPAAKTDTLIGQGTHMEGKMISEAGIRIEGEYWGDIECRSEVIVGECGIAKSSITASDVTIAGKIYGDIATKGRLTITATGQLHGNATVGMLLIQEGGQLNGTCRMERTADAKPRGSAGTESQQSKDGANKEKALQAG</sequence>
<dbReference type="RefSeq" id="WP_219874001.1">
    <property type="nucleotide sequence ID" value="NZ_JAHZIJ010000016.1"/>
</dbReference>